<dbReference type="Proteomes" id="UP001497480">
    <property type="component" value="Unassembled WGS sequence"/>
</dbReference>
<dbReference type="EMBL" id="CAXHTB010000005">
    <property type="protein sequence ID" value="CAL0306851.1"/>
    <property type="molecule type" value="Genomic_DNA"/>
</dbReference>
<feature type="region of interest" description="Disordered" evidence="1">
    <location>
        <begin position="1"/>
        <end position="24"/>
    </location>
</feature>
<evidence type="ECO:0000256" key="1">
    <source>
        <dbReference type="SAM" id="MobiDB-lite"/>
    </source>
</evidence>
<evidence type="ECO:0000313" key="3">
    <source>
        <dbReference type="Proteomes" id="UP001497480"/>
    </source>
</evidence>
<gene>
    <name evidence="2" type="ORF">LLUT_LOCUS7911</name>
</gene>
<dbReference type="AlphaFoldDB" id="A0AAV1WD23"/>
<sequence length="80" mass="9375">MTCANKDSNQEDAPDFEFHDNEMNDESLPRLAEKKKRTPSNHVAKIALSDLIKYFDKPIILLKHQDKKKMERIWYSPLAS</sequence>
<comment type="caution">
    <text evidence="2">The sequence shown here is derived from an EMBL/GenBank/DDBJ whole genome shotgun (WGS) entry which is preliminary data.</text>
</comment>
<name>A0AAV1WD23_LUPLU</name>
<reference evidence="2 3" key="1">
    <citation type="submission" date="2024-03" db="EMBL/GenBank/DDBJ databases">
        <authorList>
            <person name="Martinez-Hernandez J."/>
        </authorList>
    </citation>
    <scope>NUCLEOTIDE SEQUENCE [LARGE SCALE GENOMIC DNA]</scope>
</reference>
<proteinExistence type="predicted"/>
<organism evidence="2 3">
    <name type="scientific">Lupinus luteus</name>
    <name type="common">European yellow lupine</name>
    <dbReference type="NCBI Taxonomy" id="3873"/>
    <lineage>
        <taxon>Eukaryota</taxon>
        <taxon>Viridiplantae</taxon>
        <taxon>Streptophyta</taxon>
        <taxon>Embryophyta</taxon>
        <taxon>Tracheophyta</taxon>
        <taxon>Spermatophyta</taxon>
        <taxon>Magnoliopsida</taxon>
        <taxon>eudicotyledons</taxon>
        <taxon>Gunneridae</taxon>
        <taxon>Pentapetalae</taxon>
        <taxon>rosids</taxon>
        <taxon>fabids</taxon>
        <taxon>Fabales</taxon>
        <taxon>Fabaceae</taxon>
        <taxon>Papilionoideae</taxon>
        <taxon>50 kb inversion clade</taxon>
        <taxon>genistoids sensu lato</taxon>
        <taxon>core genistoids</taxon>
        <taxon>Genisteae</taxon>
        <taxon>Lupinus</taxon>
    </lineage>
</organism>
<keyword evidence="3" id="KW-1185">Reference proteome</keyword>
<evidence type="ECO:0000313" key="2">
    <source>
        <dbReference type="EMBL" id="CAL0306851.1"/>
    </source>
</evidence>
<protein>
    <submittedName>
        <fullName evidence="2">Uncharacterized protein</fullName>
    </submittedName>
</protein>
<accession>A0AAV1WD23</accession>